<reference evidence="3" key="1">
    <citation type="journal article" date="2023" name="Commun. Biol.">
        <title>Genome analysis of Parmales, the sister group of diatoms, reveals the evolutionary specialization of diatoms from phago-mixotrophs to photoautotrophs.</title>
        <authorList>
            <person name="Ban H."/>
            <person name="Sato S."/>
            <person name="Yoshikawa S."/>
            <person name="Yamada K."/>
            <person name="Nakamura Y."/>
            <person name="Ichinomiya M."/>
            <person name="Sato N."/>
            <person name="Blanc-Mathieu R."/>
            <person name="Endo H."/>
            <person name="Kuwata A."/>
            <person name="Ogata H."/>
        </authorList>
    </citation>
    <scope>NUCLEOTIDE SEQUENCE [LARGE SCALE GENOMIC DNA]</scope>
    <source>
        <strain evidence="3">NIES 3700</strain>
    </source>
</reference>
<feature type="compositionally biased region" description="Basic and acidic residues" evidence="1">
    <location>
        <begin position="42"/>
        <end position="63"/>
    </location>
</feature>
<keyword evidence="3" id="KW-1185">Reference proteome</keyword>
<dbReference type="Proteomes" id="UP001165122">
    <property type="component" value="Unassembled WGS sequence"/>
</dbReference>
<feature type="compositionally biased region" description="Pro residues" evidence="1">
    <location>
        <begin position="1"/>
        <end position="11"/>
    </location>
</feature>
<dbReference type="EMBL" id="BRXW01000455">
    <property type="protein sequence ID" value="GMH56566.1"/>
    <property type="molecule type" value="Genomic_DNA"/>
</dbReference>
<evidence type="ECO:0000256" key="1">
    <source>
        <dbReference type="SAM" id="MobiDB-lite"/>
    </source>
</evidence>
<accession>A0A9W6ZQK3</accession>
<feature type="compositionally biased region" description="Polar residues" evidence="1">
    <location>
        <begin position="65"/>
        <end position="85"/>
    </location>
</feature>
<protein>
    <submittedName>
        <fullName evidence="2">Uncharacterized protein</fullName>
    </submittedName>
</protein>
<evidence type="ECO:0000313" key="3">
    <source>
        <dbReference type="Proteomes" id="UP001165122"/>
    </source>
</evidence>
<feature type="compositionally biased region" description="Pro residues" evidence="1">
    <location>
        <begin position="97"/>
        <end position="107"/>
    </location>
</feature>
<name>A0A9W6ZQK3_9STRA</name>
<sequence>MSSPLPSPTPPLHTLLCDTSSQWGLSPGPPDPASASDVLLNDLKKRLGKEKATTTKNATREVTLKPNSSKSALPNVPKSTKSATKNPPPSTSAKALPTPPTPTDTPPPLSNPEIILSILSTVALKPIITSISPIEISTSLIWLLSVSFILLYKYKDIIIK</sequence>
<comment type="caution">
    <text evidence="2">The sequence shown here is derived from an EMBL/GenBank/DDBJ whole genome shotgun (WGS) entry which is preliminary data.</text>
</comment>
<dbReference type="AlphaFoldDB" id="A0A9W6ZQK3"/>
<organism evidence="2 3">
    <name type="scientific">Triparma laevis f. longispina</name>
    <dbReference type="NCBI Taxonomy" id="1714387"/>
    <lineage>
        <taxon>Eukaryota</taxon>
        <taxon>Sar</taxon>
        <taxon>Stramenopiles</taxon>
        <taxon>Ochrophyta</taxon>
        <taxon>Bolidophyceae</taxon>
        <taxon>Parmales</taxon>
        <taxon>Triparmaceae</taxon>
        <taxon>Triparma</taxon>
    </lineage>
</organism>
<gene>
    <name evidence="2" type="ORF">TrLO_g14343</name>
</gene>
<proteinExistence type="predicted"/>
<feature type="region of interest" description="Disordered" evidence="1">
    <location>
        <begin position="1"/>
        <end position="107"/>
    </location>
</feature>
<evidence type="ECO:0000313" key="2">
    <source>
        <dbReference type="EMBL" id="GMH56566.1"/>
    </source>
</evidence>